<feature type="compositionally biased region" description="Acidic residues" evidence="5">
    <location>
        <begin position="341"/>
        <end position="384"/>
    </location>
</feature>
<dbReference type="Proteomes" id="UP000799436">
    <property type="component" value="Unassembled WGS sequence"/>
</dbReference>
<evidence type="ECO:0000313" key="6">
    <source>
        <dbReference type="EMBL" id="KAF2765198.1"/>
    </source>
</evidence>
<feature type="compositionally biased region" description="Low complexity" evidence="5">
    <location>
        <begin position="161"/>
        <end position="197"/>
    </location>
</feature>
<sequence length="428" mass="48307">MTNALVGDVYAKIISDVVREAGGDFDDHAISRSTLQDLQQEWQAKLSRRNVAQMPWDPKPAPPPPQQPTQSMPSQITNSLPPSGYYEGQNGGSHIKQEPDMPGNPYNGMQNGYAQQHNPMAGGEERARQLIQERQQQNRGGLTLPGQNPQQRQQGIHLPGQGQAQTQQQAQQQAQHQAQYRQHLAQQQQQAAMQQGQPRIKIENDSPQLSQGGFQQQQQQHQRPLPKYSQTDGNDDGLDEWQSMLAQRRAAHAQYGQRADRMMRDQAQQSSADLESGLMVPLNQQPNRNLPLAARTFPIKQEHTKNEIKQEQINDFKQEDSKSEIDQKHIKTEPTIPQLDGDFDEDEDKPEIKDEDDENVINSDLDDSDDEGAGAIGEDDDDMGDSILCTYDKVQRVKNKWKCTLKDGVMSVGGKEYVFHKGMGEFEW</sequence>
<dbReference type="FunFam" id="2.30.18.10:FF:000006">
    <property type="entry name" value="Transcription factor TFIIA complex subunit Toa1"/>
    <property type="match status" value="1"/>
</dbReference>
<evidence type="ECO:0008006" key="8">
    <source>
        <dbReference type="Google" id="ProtNLM"/>
    </source>
</evidence>
<dbReference type="GO" id="GO:0006367">
    <property type="term" value="P:transcription initiation at RNA polymerase II promoter"/>
    <property type="evidence" value="ECO:0007669"/>
    <property type="project" value="InterPro"/>
</dbReference>
<feature type="compositionally biased region" description="Polar residues" evidence="5">
    <location>
        <begin position="132"/>
        <end position="154"/>
    </location>
</feature>
<dbReference type="PANTHER" id="PTHR12694:SF8">
    <property type="entry name" value="TRANSCRIPTION INITIATION FACTOR IIA SUBUNIT 1"/>
    <property type="match status" value="1"/>
</dbReference>
<dbReference type="Pfam" id="PF03153">
    <property type="entry name" value="TFIIA"/>
    <property type="match status" value="1"/>
</dbReference>
<feature type="compositionally biased region" description="Low complexity" evidence="5">
    <location>
        <begin position="208"/>
        <end position="222"/>
    </location>
</feature>
<name>A0A6G1KYG3_9PEZI</name>
<keyword evidence="3" id="KW-0804">Transcription</keyword>
<comment type="subcellular location">
    <subcellularLocation>
        <location evidence="1">Nucleus</location>
    </subcellularLocation>
</comment>
<feature type="region of interest" description="Disordered" evidence="5">
    <location>
        <begin position="299"/>
        <end position="384"/>
    </location>
</feature>
<dbReference type="Gene3D" id="1.10.287.100">
    <property type="match status" value="1"/>
</dbReference>
<dbReference type="CDD" id="cd07976">
    <property type="entry name" value="TFIIA_alpha_beta_like"/>
    <property type="match status" value="1"/>
</dbReference>
<proteinExistence type="inferred from homology"/>
<keyword evidence="7" id="KW-1185">Reference proteome</keyword>
<dbReference type="GO" id="GO:0005672">
    <property type="term" value="C:transcription factor TFIIA complex"/>
    <property type="evidence" value="ECO:0007669"/>
    <property type="project" value="InterPro"/>
</dbReference>
<protein>
    <recommendedName>
        <fullName evidence="8">Transcription factor IIA, alpha/beta subunit</fullName>
    </recommendedName>
</protein>
<dbReference type="EMBL" id="ML995898">
    <property type="protein sequence ID" value="KAF2765198.1"/>
    <property type="molecule type" value="Genomic_DNA"/>
</dbReference>
<gene>
    <name evidence="6" type="ORF">EJ03DRAFT_217833</name>
</gene>
<reference evidence="6" key="1">
    <citation type="journal article" date="2020" name="Stud. Mycol.">
        <title>101 Dothideomycetes genomes: a test case for predicting lifestyles and emergence of pathogens.</title>
        <authorList>
            <person name="Haridas S."/>
            <person name="Albert R."/>
            <person name="Binder M."/>
            <person name="Bloem J."/>
            <person name="Labutti K."/>
            <person name="Salamov A."/>
            <person name="Andreopoulos B."/>
            <person name="Baker S."/>
            <person name="Barry K."/>
            <person name="Bills G."/>
            <person name="Bluhm B."/>
            <person name="Cannon C."/>
            <person name="Castanera R."/>
            <person name="Culley D."/>
            <person name="Daum C."/>
            <person name="Ezra D."/>
            <person name="Gonzalez J."/>
            <person name="Henrissat B."/>
            <person name="Kuo A."/>
            <person name="Liang C."/>
            <person name="Lipzen A."/>
            <person name="Lutzoni F."/>
            <person name="Magnuson J."/>
            <person name="Mondo S."/>
            <person name="Nolan M."/>
            <person name="Ohm R."/>
            <person name="Pangilinan J."/>
            <person name="Park H.-J."/>
            <person name="Ramirez L."/>
            <person name="Alfaro M."/>
            <person name="Sun H."/>
            <person name="Tritt A."/>
            <person name="Yoshinaga Y."/>
            <person name="Zwiers L.-H."/>
            <person name="Turgeon B."/>
            <person name="Goodwin S."/>
            <person name="Spatafora J."/>
            <person name="Crous P."/>
            <person name="Grigoriev I."/>
        </authorList>
    </citation>
    <scope>NUCLEOTIDE SEQUENCE</scope>
    <source>
        <strain evidence="6">CBS 116005</strain>
    </source>
</reference>
<keyword evidence="4" id="KW-0539">Nucleus</keyword>
<evidence type="ECO:0000256" key="1">
    <source>
        <dbReference type="ARBA" id="ARBA00004123"/>
    </source>
</evidence>
<dbReference type="Gene3D" id="2.30.18.10">
    <property type="entry name" value="Transcription factor IIA (TFIIA), beta-barrel domain"/>
    <property type="match status" value="1"/>
</dbReference>
<dbReference type="InterPro" id="IPR009088">
    <property type="entry name" value="TFIIA_b-brl"/>
</dbReference>
<dbReference type="OrthoDB" id="6275927at2759"/>
<dbReference type="InterPro" id="IPR004855">
    <property type="entry name" value="TFIIA_asu/bsu"/>
</dbReference>
<dbReference type="AlphaFoldDB" id="A0A6G1KYG3"/>
<evidence type="ECO:0000256" key="3">
    <source>
        <dbReference type="ARBA" id="ARBA00023163"/>
    </source>
</evidence>
<dbReference type="SMART" id="SM01371">
    <property type="entry name" value="TFIIA"/>
    <property type="match status" value="1"/>
</dbReference>
<feature type="compositionally biased region" description="Polar residues" evidence="5">
    <location>
        <begin position="107"/>
        <end position="118"/>
    </location>
</feature>
<dbReference type="SUPFAM" id="SSF47396">
    <property type="entry name" value="Transcription factor IIA (TFIIA), alpha-helical domain"/>
    <property type="match status" value="1"/>
</dbReference>
<organism evidence="6 7">
    <name type="scientific">Teratosphaeria nubilosa</name>
    <dbReference type="NCBI Taxonomy" id="161662"/>
    <lineage>
        <taxon>Eukaryota</taxon>
        <taxon>Fungi</taxon>
        <taxon>Dikarya</taxon>
        <taxon>Ascomycota</taxon>
        <taxon>Pezizomycotina</taxon>
        <taxon>Dothideomycetes</taxon>
        <taxon>Dothideomycetidae</taxon>
        <taxon>Mycosphaerellales</taxon>
        <taxon>Teratosphaeriaceae</taxon>
        <taxon>Teratosphaeria</taxon>
    </lineage>
</organism>
<feature type="compositionally biased region" description="Pro residues" evidence="5">
    <location>
        <begin position="57"/>
        <end position="67"/>
    </location>
</feature>
<dbReference type="PANTHER" id="PTHR12694">
    <property type="entry name" value="TRANSCRIPTION INITIATION FACTOR IIA SUBUNIT 1"/>
    <property type="match status" value="1"/>
</dbReference>
<dbReference type="SUPFAM" id="SSF50784">
    <property type="entry name" value="Transcription factor IIA (TFIIA), beta-barrel domain"/>
    <property type="match status" value="1"/>
</dbReference>
<accession>A0A6G1KYG3</accession>
<evidence type="ECO:0000256" key="2">
    <source>
        <dbReference type="ARBA" id="ARBA00010059"/>
    </source>
</evidence>
<comment type="similarity">
    <text evidence="2">Belongs to the TFIIA subunit 1 family.</text>
</comment>
<evidence type="ECO:0000313" key="7">
    <source>
        <dbReference type="Proteomes" id="UP000799436"/>
    </source>
</evidence>
<evidence type="ECO:0000256" key="4">
    <source>
        <dbReference type="ARBA" id="ARBA00023242"/>
    </source>
</evidence>
<feature type="compositionally biased region" description="Basic and acidic residues" evidence="5">
    <location>
        <begin position="300"/>
        <end position="332"/>
    </location>
</feature>
<feature type="region of interest" description="Disordered" evidence="5">
    <location>
        <begin position="45"/>
        <end position="273"/>
    </location>
</feature>
<evidence type="ECO:0000256" key="5">
    <source>
        <dbReference type="SAM" id="MobiDB-lite"/>
    </source>
</evidence>